<feature type="transmembrane region" description="Helical" evidence="1">
    <location>
        <begin position="7"/>
        <end position="30"/>
    </location>
</feature>
<keyword evidence="1" id="KW-0812">Transmembrane</keyword>
<keyword evidence="3" id="KW-1185">Reference proteome</keyword>
<feature type="transmembrane region" description="Helical" evidence="1">
    <location>
        <begin position="65"/>
        <end position="84"/>
    </location>
</feature>
<organism evidence="2 3">
    <name type="scientific">Alteromonas aquimaris</name>
    <dbReference type="NCBI Taxonomy" id="2998417"/>
    <lineage>
        <taxon>Bacteria</taxon>
        <taxon>Pseudomonadati</taxon>
        <taxon>Pseudomonadota</taxon>
        <taxon>Gammaproteobacteria</taxon>
        <taxon>Alteromonadales</taxon>
        <taxon>Alteromonadaceae</taxon>
        <taxon>Alteromonas/Salinimonas group</taxon>
        <taxon>Alteromonas</taxon>
    </lineage>
</organism>
<evidence type="ECO:0000256" key="1">
    <source>
        <dbReference type="SAM" id="Phobius"/>
    </source>
</evidence>
<sequence>MNLSTSFYRYLALISYGGLLLLVASWHFIIVEETPYSALFIFLFYILPLLLPFKGLIQGKPYTHAWANFIVMFYLLHGFTISYAEPTLRIYGIIEILLSSCMFIGCSFFARKRGRELNLGIKKLKVEMQEERERFKGVQ</sequence>
<dbReference type="Pfam" id="PF09842">
    <property type="entry name" value="DUF2069"/>
    <property type="match status" value="1"/>
</dbReference>
<keyword evidence="1" id="KW-1133">Transmembrane helix</keyword>
<dbReference type="RefSeq" id="WP_265616820.1">
    <property type="nucleotide sequence ID" value="NZ_JAPFRD010000009.1"/>
</dbReference>
<gene>
    <name evidence="2" type="ORF">OPS25_06420</name>
</gene>
<evidence type="ECO:0000313" key="2">
    <source>
        <dbReference type="EMBL" id="MCW8108124.1"/>
    </source>
</evidence>
<keyword evidence="1" id="KW-0472">Membrane</keyword>
<protein>
    <submittedName>
        <fullName evidence="2">DUF2069 domain-containing protein</fullName>
    </submittedName>
</protein>
<accession>A0ABT3P5V9</accession>
<dbReference type="EMBL" id="JAPFRD010000009">
    <property type="protein sequence ID" value="MCW8108124.1"/>
    <property type="molecule type" value="Genomic_DNA"/>
</dbReference>
<feature type="transmembrane region" description="Helical" evidence="1">
    <location>
        <begin position="36"/>
        <end position="53"/>
    </location>
</feature>
<reference evidence="2" key="1">
    <citation type="submission" date="2022-11" db="EMBL/GenBank/DDBJ databases">
        <title>Alteromonas sp. nov., isolated from sea water of the Qingdao.</title>
        <authorList>
            <person name="Wang Q."/>
        </authorList>
    </citation>
    <scope>NUCLEOTIDE SEQUENCE</scope>
    <source>
        <strain evidence="2">ASW11-7</strain>
    </source>
</reference>
<feature type="transmembrane region" description="Helical" evidence="1">
    <location>
        <begin position="90"/>
        <end position="110"/>
    </location>
</feature>
<dbReference type="Proteomes" id="UP001142810">
    <property type="component" value="Unassembled WGS sequence"/>
</dbReference>
<name>A0ABT3P5V9_9ALTE</name>
<dbReference type="InterPro" id="IPR018643">
    <property type="entry name" value="DUF2069_membrane"/>
</dbReference>
<evidence type="ECO:0000313" key="3">
    <source>
        <dbReference type="Proteomes" id="UP001142810"/>
    </source>
</evidence>
<comment type="caution">
    <text evidence="2">The sequence shown here is derived from an EMBL/GenBank/DDBJ whole genome shotgun (WGS) entry which is preliminary data.</text>
</comment>
<proteinExistence type="predicted"/>